<sequence>MKAKYIAENGITIALTLIVLYAASILPVSTLTILTIASCLIPISIIRTSIKNTILVYVASSILSLFLIPTNIAVYYISFFGIYGIVKYFSEKLRNIPLELFFKLIAFNASLLVIYFIFTNLLADFNIDYPLYMIWIAGQIVLLVYDYALTIIISFYLKRIHNNI</sequence>
<dbReference type="Proteomes" id="UP000031866">
    <property type="component" value="Chromosome"/>
</dbReference>
<dbReference type="EMBL" id="CP010086">
    <property type="protein sequence ID" value="AJG98118.1"/>
    <property type="molecule type" value="Genomic_DNA"/>
</dbReference>
<evidence type="ECO:0000313" key="3">
    <source>
        <dbReference type="Proteomes" id="UP000031866"/>
    </source>
</evidence>
<keyword evidence="1" id="KW-1133">Transmembrane helix</keyword>
<feature type="transmembrane region" description="Helical" evidence="1">
    <location>
        <begin position="98"/>
        <end position="118"/>
    </location>
</feature>
<dbReference type="STRING" id="1520.LF65_01508"/>
<dbReference type="OrthoDB" id="1708005at2"/>
<feature type="transmembrane region" description="Helical" evidence="1">
    <location>
        <begin position="130"/>
        <end position="157"/>
    </location>
</feature>
<feature type="transmembrane region" description="Helical" evidence="1">
    <location>
        <begin position="12"/>
        <end position="45"/>
    </location>
</feature>
<evidence type="ECO:0000313" key="2">
    <source>
        <dbReference type="EMBL" id="AJG98118.1"/>
    </source>
</evidence>
<dbReference type="KEGG" id="cbei:LF65_01508"/>
<feature type="transmembrane region" description="Helical" evidence="1">
    <location>
        <begin position="57"/>
        <end position="86"/>
    </location>
</feature>
<organism evidence="2 3">
    <name type="scientific">Clostridium beijerinckii</name>
    <name type="common">Clostridium MP</name>
    <dbReference type="NCBI Taxonomy" id="1520"/>
    <lineage>
        <taxon>Bacteria</taxon>
        <taxon>Bacillati</taxon>
        <taxon>Bacillota</taxon>
        <taxon>Clostridia</taxon>
        <taxon>Eubacteriales</taxon>
        <taxon>Clostridiaceae</taxon>
        <taxon>Clostridium</taxon>
    </lineage>
</organism>
<gene>
    <name evidence="2" type="ORF">LF65_01508</name>
</gene>
<reference evidence="3" key="1">
    <citation type="submission" date="2014-12" db="EMBL/GenBank/DDBJ databases">
        <title>Genome sequence of Clostridium beijerinckii strain 59B.</title>
        <authorList>
            <person name="Little G.T."/>
            <person name="Minton N.P."/>
        </authorList>
    </citation>
    <scope>NUCLEOTIDE SEQUENCE [LARGE SCALE GENOMIC DNA]</scope>
    <source>
        <strain evidence="3">59B</strain>
    </source>
</reference>
<keyword evidence="1" id="KW-0812">Transmembrane</keyword>
<proteinExistence type="predicted"/>
<dbReference type="RefSeq" id="WP_017211479.1">
    <property type="nucleotide sequence ID" value="NZ_CP010086.2"/>
</dbReference>
<accession>A0A0B5QMT8</accession>
<evidence type="ECO:0000256" key="1">
    <source>
        <dbReference type="SAM" id="Phobius"/>
    </source>
</evidence>
<name>A0A0B5QMT8_CLOBE</name>
<dbReference type="AlphaFoldDB" id="A0A0B5QMT8"/>
<keyword evidence="1" id="KW-0472">Membrane</keyword>
<evidence type="ECO:0008006" key="4">
    <source>
        <dbReference type="Google" id="ProtNLM"/>
    </source>
</evidence>
<protein>
    <recommendedName>
        <fullName evidence="4">DUF2232 domain-containing protein</fullName>
    </recommendedName>
</protein>